<comment type="caution">
    <text evidence="2">The sequence shown here is derived from an EMBL/GenBank/DDBJ whole genome shotgun (WGS) entry which is preliminary data.</text>
</comment>
<protein>
    <submittedName>
        <fullName evidence="2">Uncharacterized protein</fullName>
    </submittedName>
</protein>
<evidence type="ECO:0000256" key="1">
    <source>
        <dbReference type="SAM" id="MobiDB-lite"/>
    </source>
</evidence>
<evidence type="ECO:0000313" key="2">
    <source>
        <dbReference type="EMBL" id="PWE00923.1"/>
    </source>
</evidence>
<feature type="region of interest" description="Disordered" evidence="1">
    <location>
        <begin position="56"/>
        <end position="84"/>
    </location>
</feature>
<dbReference type="EMBL" id="QEWP01000001">
    <property type="protein sequence ID" value="PWE00923.1"/>
    <property type="molecule type" value="Genomic_DNA"/>
</dbReference>
<proteinExistence type="predicted"/>
<sequence>MIFFLALPQKETKSRIKFCKVFVRPKTHKNYSREVRLNLSTRIRLNFRLARKAWKSPIKPSRQPPARKTDGPARLLNTKMRSCF</sequence>
<evidence type="ECO:0000313" key="3">
    <source>
        <dbReference type="Proteomes" id="UP000244956"/>
    </source>
</evidence>
<organism evidence="2 3">
    <name type="scientific">Marinilabilia rubra</name>
    <dbReference type="NCBI Taxonomy" id="2162893"/>
    <lineage>
        <taxon>Bacteria</taxon>
        <taxon>Pseudomonadati</taxon>
        <taxon>Bacteroidota</taxon>
        <taxon>Bacteroidia</taxon>
        <taxon>Marinilabiliales</taxon>
        <taxon>Marinilabiliaceae</taxon>
        <taxon>Marinilabilia</taxon>
    </lineage>
</organism>
<gene>
    <name evidence="2" type="ORF">DDZ16_00060</name>
</gene>
<dbReference type="Proteomes" id="UP000244956">
    <property type="component" value="Unassembled WGS sequence"/>
</dbReference>
<name>A0A2U2BD10_9BACT</name>
<accession>A0A2U2BD10</accession>
<dbReference type="AlphaFoldDB" id="A0A2U2BD10"/>
<reference evidence="2 3" key="1">
    <citation type="submission" date="2018-05" db="EMBL/GenBank/DDBJ databases">
        <title>Marinilabilia rubrum sp. nov., isolated from saltern sediment.</title>
        <authorList>
            <person name="Zhang R."/>
        </authorList>
    </citation>
    <scope>NUCLEOTIDE SEQUENCE [LARGE SCALE GENOMIC DNA]</scope>
    <source>
        <strain evidence="2 3">WTE16</strain>
    </source>
</reference>
<keyword evidence="3" id="KW-1185">Reference proteome</keyword>